<reference evidence="4 5" key="1">
    <citation type="submission" date="2020-07" db="EMBL/GenBank/DDBJ databases">
        <title>Sequencing the genomes of 1000 actinobacteria strains.</title>
        <authorList>
            <person name="Klenk H.-P."/>
        </authorList>
    </citation>
    <scope>NUCLEOTIDE SEQUENCE [LARGE SCALE GENOMIC DNA]</scope>
    <source>
        <strain evidence="4 5">DSM 44442</strain>
    </source>
</reference>
<dbReference type="Pfam" id="PF26382">
    <property type="entry name" value="BREX_PglY_6th"/>
    <property type="match status" value="1"/>
</dbReference>
<dbReference type="AlphaFoldDB" id="A0A7Z0EJB8"/>
<evidence type="ECO:0008006" key="6">
    <source>
        <dbReference type="Google" id="ProtNLM"/>
    </source>
</evidence>
<dbReference type="InterPro" id="IPR058748">
    <property type="entry name" value="PglY_5th"/>
</dbReference>
<feature type="domain" description="ATPase PglY C-terminal" evidence="3">
    <location>
        <begin position="1016"/>
        <end position="1193"/>
    </location>
</feature>
<evidence type="ECO:0000313" key="4">
    <source>
        <dbReference type="EMBL" id="NYJ33027.1"/>
    </source>
</evidence>
<proteinExistence type="predicted"/>
<name>A0A7Z0EJB8_9ACTN</name>
<accession>A0A7Z0EJB8</accession>
<gene>
    <name evidence="4" type="ORF">HNR10_000908</name>
</gene>
<comment type="caution">
    <text evidence="4">The sequence shown here is derived from an EMBL/GenBank/DDBJ whole genome shotgun (WGS) entry which is preliminary data.</text>
</comment>
<evidence type="ECO:0000256" key="1">
    <source>
        <dbReference type="SAM" id="MobiDB-lite"/>
    </source>
</evidence>
<evidence type="ECO:0000259" key="3">
    <source>
        <dbReference type="Pfam" id="PF26382"/>
    </source>
</evidence>
<evidence type="ECO:0000259" key="2">
    <source>
        <dbReference type="Pfam" id="PF26381"/>
    </source>
</evidence>
<evidence type="ECO:0000313" key="5">
    <source>
        <dbReference type="Proteomes" id="UP000572051"/>
    </source>
</evidence>
<feature type="domain" description="ATPase PglY 5th" evidence="2">
    <location>
        <begin position="871"/>
        <end position="972"/>
    </location>
</feature>
<feature type="compositionally biased region" description="Pro residues" evidence="1">
    <location>
        <begin position="1195"/>
        <end position="1214"/>
    </location>
</feature>
<dbReference type="EMBL" id="JACCFS010000001">
    <property type="protein sequence ID" value="NYJ33027.1"/>
    <property type="molecule type" value="Genomic_DNA"/>
</dbReference>
<dbReference type="Proteomes" id="UP000572051">
    <property type="component" value="Unassembled WGS sequence"/>
</dbReference>
<dbReference type="Pfam" id="PF26381">
    <property type="entry name" value="BREX_PglY_5th"/>
    <property type="match status" value="1"/>
</dbReference>
<sequence length="1278" mass="139981">MTTASPGQGGESRVISDLIDIPESVQDGDLVVKLTESTSTRQAQAIDQYVVTPQLAESFDKALETIRTSVADHKSQAAYLHGSFGAGKSHFLAVLSAVLDHHPAARDKQGLADVLAKHDAWLADMNFIEVKAHMVEQTVSIEANILGGYVRQVREQFPDAPVPAVYRADGLLADAREQRASLGDEAFIAQLPSRGKSGDGGGDDTGVWGTFAGPSAWTGQTLDQAFAVHPDTDDPAERTLREELISALLGGPFKRYADAIGDAANAYVSIDEGLSAISRHAKQYLGVDGVILLLDELILRFTAFIGDEGRISSEVQKISKLVESSHSDRPAPIISFVPRQRDLRDLVGLGGGTEGISQTISYWDGRFGHIKLADANLTEVVRHRLIRPLSDGAAAEIDAAFERTRNSRAEVRDTLLDSQGGADTSTWDDFRALYPFSPALLHVMVDMSYALQRQRSAIKLLLHLLVNHRDTLPVGQMVPLGSVFDVLIEGEDKPFKDHLSGEYAKISTFYRNKVRPWLLERNQTTEAAAAALDVRAPFRREDLLVKTLLLSALTPNVPALKDLTVDRAMALNQGIVKARRPRQDVAAATKFFQDMAAQFGEVRVGAQADNPTVSLNLLRVDTETLMRSAYQAANDHALRRLLHKLLWEQFGLEPGAERADVVWRGTRRVVELVFGNVRSSDDLGREAFKPLAANAVRVVIDYPFDDSHHDPSHDRRRIQELREEFGGPVPAVAWLPTFLSPGRLEDARRVLMMDYLLEPDVIEEKAPDWSSDDRREARAQLDNQRSQLVAQITGLLRGAYGLAEVAPDSTDYGARAEPHIEPLPDGLTIALEAGSQFPAALERITHKLLDSLYPEHPNLSSAKGRTPLRRADLSAVLKAVEEAKADRLNRYEAPKTDLPLLERVAEPLRIATVSEVFVLREEWRQEIDRFLKVNRPTSTDVRVDEIKAWIRAREDGQGLPEDIVDLLVMVYAVQSDRAWIRAGKRYTGAEIGRLSDDIVLRRQELPSEEDFQRADERAQRVFGLTAQPLLSARSVQRLAEQLKEQAHRLRSGSEHLLRELTRHAHVLGLDEQAPRLVTARTADELLGRLSGLADDTALVNALAQADLPEDGGVYRISMAGAGNLAQALSAAKWELLGSLETLIQDGGDTSGEAARILDRLQEAARRNESSQKLATAISAADSAVTALLVRKTPVRPAPTPVPAPDPAPTPPPARPGATGVPHGTGVTAADEPTLPAPAEQTWITVAHGADVDSVVAELRARLDIPEGKSIQITIREAE</sequence>
<organism evidence="4 5">
    <name type="scientific">Nocardiopsis aegyptia</name>
    <dbReference type="NCBI Taxonomy" id="220378"/>
    <lineage>
        <taxon>Bacteria</taxon>
        <taxon>Bacillati</taxon>
        <taxon>Actinomycetota</taxon>
        <taxon>Actinomycetes</taxon>
        <taxon>Streptosporangiales</taxon>
        <taxon>Nocardiopsidaceae</taxon>
        <taxon>Nocardiopsis</taxon>
    </lineage>
</organism>
<dbReference type="InterPro" id="IPR058747">
    <property type="entry name" value="PglY_C"/>
</dbReference>
<protein>
    <recommendedName>
        <fullName evidence="6">Phage resistance protein</fullName>
    </recommendedName>
</protein>
<dbReference type="RefSeq" id="WP_179821037.1">
    <property type="nucleotide sequence ID" value="NZ_JACCFS010000001.1"/>
</dbReference>
<keyword evidence="5" id="KW-1185">Reference proteome</keyword>
<feature type="region of interest" description="Disordered" evidence="1">
    <location>
        <begin position="1194"/>
        <end position="1232"/>
    </location>
</feature>